<protein>
    <submittedName>
        <fullName evidence="1">Uncharacterized protein</fullName>
    </submittedName>
</protein>
<reference evidence="1 2" key="1">
    <citation type="submission" date="2020-10" db="EMBL/GenBank/DDBJ databases">
        <title>Identification of Nocardia species via Next-generation sequencing and recognition of intraspecies genetic diversity.</title>
        <authorList>
            <person name="Li P."/>
            <person name="Li P."/>
            <person name="Lu B."/>
        </authorList>
    </citation>
    <scope>NUCLEOTIDE SEQUENCE [LARGE SCALE GENOMIC DNA]</scope>
    <source>
        <strain evidence="1 2">BJ06-0157</strain>
    </source>
</reference>
<gene>
    <name evidence="1" type="ORF">IU459_36285</name>
</gene>
<proteinExistence type="predicted"/>
<organism evidence="1 2">
    <name type="scientific">Nocardia amamiensis</name>
    <dbReference type="NCBI Taxonomy" id="404578"/>
    <lineage>
        <taxon>Bacteria</taxon>
        <taxon>Bacillati</taxon>
        <taxon>Actinomycetota</taxon>
        <taxon>Actinomycetes</taxon>
        <taxon>Mycobacteriales</taxon>
        <taxon>Nocardiaceae</taxon>
        <taxon>Nocardia</taxon>
    </lineage>
</organism>
<dbReference type="EMBL" id="JADLQX010000081">
    <property type="protein sequence ID" value="MBF6302935.1"/>
    <property type="molecule type" value="Genomic_DNA"/>
</dbReference>
<accession>A0ABS0D261</accession>
<dbReference type="Proteomes" id="UP000702209">
    <property type="component" value="Unassembled WGS sequence"/>
</dbReference>
<sequence length="132" mass="14338">MKADVQAWMKGFGIGVPRAMDRHYRQSGVDRIEVRTAREGGVVGALAGFDFIPDQPFLSASINSIRGRIDSIYSCCSNAAREQLDVILNSSDGPVAGYPSPNELANLTGDSDETALGRRLTKDSIWYGMKVL</sequence>
<evidence type="ECO:0000313" key="2">
    <source>
        <dbReference type="Proteomes" id="UP000702209"/>
    </source>
</evidence>
<keyword evidence="2" id="KW-1185">Reference proteome</keyword>
<comment type="caution">
    <text evidence="1">The sequence shown here is derived from an EMBL/GenBank/DDBJ whole genome shotgun (WGS) entry which is preliminary data.</text>
</comment>
<name>A0ABS0D261_9NOCA</name>
<evidence type="ECO:0000313" key="1">
    <source>
        <dbReference type="EMBL" id="MBF6302935.1"/>
    </source>
</evidence>